<dbReference type="Gene3D" id="3.10.100.10">
    <property type="entry name" value="Mannose-Binding Protein A, subunit A"/>
    <property type="match status" value="1"/>
</dbReference>
<evidence type="ECO:0000313" key="2">
    <source>
        <dbReference type="EMBL" id="GFN75840.1"/>
    </source>
</evidence>
<dbReference type="SUPFAM" id="SSF57414">
    <property type="entry name" value="Hairpin loop containing domain-like"/>
    <property type="match status" value="1"/>
</dbReference>
<name>A0AAV3XYD9_9GAST</name>
<dbReference type="AlphaFoldDB" id="A0AAV3XYD9"/>
<dbReference type="InterPro" id="IPR016187">
    <property type="entry name" value="CTDL_fold"/>
</dbReference>
<feature type="domain" description="C-type lectin" evidence="1">
    <location>
        <begin position="105"/>
        <end position="224"/>
    </location>
</feature>
<gene>
    <name evidence="2" type="ORF">PoB_000234600</name>
</gene>
<dbReference type="SUPFAM" id="SSF56436">
    <property type="entry name" value="C-type lectin-like"/>
    <property type="match status" value="1"/>
</dbReference>
<organism evidence="2 3">
    <name type="scientific">Plakobranchus ocellatus</name>
    <dbReference type="NCBI Taxonomy" id="259542"/>
    <lineage>
        <taxon>Eukaryota</taxon>
        <taxon>Metazoa</taxon>
        <taxon>Spiralia</taxon>
        <taxon>Lophotrochozoa</taxon>
        <taxon>Mollusca</taxon>
        <taxon>Gastropoda</taxon>
        <taxon>Heterobranchia</taxon>
        <taxon>Euthyneura</taxon>
        <taxon>Panpulmonata</taxon>
        <taxon>Sacoglossa</taxon>
        <taxon>Placobranchoidea</taxon>
        <taxon>Plakobranchidae</taxon>
        <taxon>Plakobranchus</taxon>
    </lineage>
</organism>
<evidence type="ECO:0000313" key="3">
    <source>
        <dbReference type="Proteomes" id="UP000735302"/>
    </source>
</evidence>
<dbReference type="Proteomes" id="UP000735302">
    <property type="component" value="Unassembled WGS sequence"/>
</dbReference>
<dbReference type="InterPro" id="IPR001304">
    <property type="entry name" value="C-type_lectin-like"/>
</dbReference>
<comment type="caution">
    <text evidence="2">The sequence shown here is derived from an EMBL/GenBank/DDBJ whole genome shotgun (WGS) entry which is preliminary data.</text>
</comment>
<dbReference type="SMART" id="SM00034">
    <property type="entry name" value="CLECT"/>
    <property type="match status" value="1"/>
</dbReference>
<keyword evidence="3" id="KW-1185">Reference proteome</keyword>
<dbReference type="InterPro" id="IPR016186">
    <property type="entry name" value="C-type_lectin-like/link_sf"/>
</dbReference>
<reference evidence="2 3" key="1">
    <citation type="journal article" date="2021" name="Elife">
        <title>Chloroplast acquisition without the gene transfer in kleptoplastic sea slugs, Plakobranchus ocellatus.</title>
        <authorList>
            <person name="Maeda T."/>
            <person name="Takahashi S."/>
            <person name="Yoshida T."/>
            <person name="Shimamura S."/>
            <person name="Takaki Y."/>
            <person name="Nagai Y."/>
            <person name="Toyoda A."/>
            <person name="Suzuki Y."/>
            <person name="Arimoto A."/>
            <person name="Ishii H."/>
            <person name="Satoh N."/>
            <person name="Nishiyama T."/>
            <person name="Hasebe M."/>
            <person name="Maruyama T."/>
            <person name="Minagawa J."/>
            <person name="Obokata J."/>
            <person name="Shigenobu S."/>
        </authorList>
    </citation>
    <scope>NUCLEOTIDE SEQUENCE [LARGE SCALE GENOMIC DNA]</scope>
</reference>
<protein>
    <recommendedName>
        <fullName evidence="1">C-type lectin domain-containing protein</fullName>
    </recommendedName>
</protein>
<dbReference type="EMBL" id="BLXT01000300">
    <property type="protein sequence ID" value="GFN75840.1"/>
    <property type="molecule type" value="Genomic_DNA"/>
</dbReference>
<proteinExistence type="predicted"/>
<dbReference type="PROSITE" id="PS50041">
    <property type="entry name" value="C_TYPE_LECTIN_2"/>
    <property type="match status" value="1"/>
</dbReference>
<sequence length="227" mass="25452">MYLTKDKSGVCRTLQQGEAWTSVSKLECFAACTSAYPDTCQSIVYNEVNNMCIPGGTSFAEVETLQNSIPEPDSTETLFYVKSAIPACNTSNGFALYELCGTTVCLYLSTSLLPFDHAVKFCNDKDSSLFIANTWARFSLFWYTSLNELNQNTFLWLSYNAEKGQFVWGNGELLSAEFNNIIWGPNQPDNLHREHCAEARHLNWPGVYGINNAHCTDHNSFICEPNS</sequence>
<accession>A0AAV3XYD9</accession>
<dbReference type="Pfam" id="PF00059">
    <property type="entry name" value="Lectin_C"/>
    <property type="match status" value="1"/>
</dbReference>
<evidence type="ECO:0000259" key="1">
    <source>
        <dbReference type="PROSITE" id="PS50041"/>
    </source>
</evidence>